<reference evidence="1 2" key="1">
    <citation type="submission" date="2019-12" db="EMBL/GenBank/DDBJ databases">
        <authorList>
            <person name="Shah Mahmud R."/>
            <person name="Ulyanova V."/>
            <person name="Mindubaeva L."/>
            <person name="Markelova M."/>
            <person name="Garifullina K."/>
            <person name="Malanin S."/>
            <person name="Doijad S.P."/>
            <person name="Chakraborty T."/>
            <person name="Ilinskaya O."/>
        </authorList>
    </citation>
    <scope>NUCLEOTIDE SEQUENCE [LARGE SCALE GENOMIC DNA]</scope>
</reference>
<evidence type="ECO:0000313" key="1">
    <source>
        <dbReference type="EMBL" id="QHJ75863.1"/>
    </source>
</evidence>
<keyword evidence="2" id="KW-1185">Reference proteome</keyword>
<dbReference type="EMBL" id="MN857617">
    <property type="protein sequence ID" value="QHJ75863.1"/>
    <property type="molecule type" value="Genomic_DNA"/>
</dbReference>
<dbReference type="GeneID" id="56239349"/>
<protein>
    <submittedName>
        <fullName evidence="1">Uncharacterized protein</fullName>
    </submittedName>
</protein>
<name>A0A6B9T0U2_9CAUD</name>
<evidence type="ECO:0000313" key="2">
    <source>
        <dbReference type="Proteomes" id="UP000465105"/>
    </source>
</evidence>
<dbReference type="Proteomes" id="UP000465105">
    <property type="component" value="Segment"/>
</dbReference>
<dbReference type="RefSeq" id="YP_009910629.1">
    <property type="nucleotide sequence ID" value="NC_049973.1"/>
</dbReference>
<organism evidence="1 2">
    <name type="scientific">Bacillus phage SRT01hs</name>
    <dbReference type="NCBI Taxonomy" id="2847044"/>
    <lineage>
        <taxon>Viruses</taxon>
        <taxon>Duplodnaviria</taxon>
        <taxon>Heunggongvirae</taxon>
        <taxon>Uroviricota</taxon>
        <taxon>Caudoviricetes</taxon>
        <taxon>Salasmaviridae</taxon>
        <taxon>Tatarstanvirinae</taxon>
        <taxon>Gaunavirus</taxon>
        <taxon>Gaunavirus SRT01hs</taxon>
    </lineage>
</organism>
<accession>A0A6B9T0U2</accession>
<sequence length="89" mass="10377">MIDMQEVLNDLYYKHGLQHNTVYAHDRFYSVIYTDNATLSITIVHTSLRGCKQVLLKVTDKFTSLSLNRKYKTSKGLIKRIKSLENKII</sequence>
<proteinExistence type="predicted"/>